<feature type="region of interest" description="Disordered" evidence="1">
    <location>
        <begin position="51"/>
        <end position="78"/>
    </location>
</feature>
<name>A0A843WH77_COLES</name>
<feature type="non-terminal residue" evidence="2">
    <location>
        <position position="1"/>
    </location>
</feature>
<keyword evidence="3" id="KW-1185">Reference proteome</keyword>
<evidence type="ECO:0000313" key="2">
    <source>
        <dbReference type="EMBL" id="MQM06078.1"/>
    </source>
</evidence>
<comment type="caution">
    <text evidence="2">The sequence shown here is derived from an EMBL/GenBank/DDBJ whole genome shotgun (WGS) entry which is preliminary data.</text>
</comment>
<dbReference type="Proteomes" id="UP000652761">
    <property type="component" value="Unassembled WGS sequence"/>
</dbReference>
<accession>A0A843WH77</accession>
<protein>
    <submittedName>
        <fullName evidence="2">Uncharacterized protein</fullName>
    </submittedName>
</protein>
<organism evidence="2 3">
    <name type="scientific">Colocasia esculenta</name>
    <name type="common">Wild taro</name>
    <name type="synonym">Arum esculentum</name>
    <dbReference type="NCBI Taxonomy" id="4460"/>
    <lineage>
        <taxon>Eukaryota</taxon>
        <taxon>Viridiplantae</taxon>
        <taxon>Streptophyta</taxon>
        <taxon>Embryophyta</taxon>
        <taxon>Tracheophyta</taxon>
        <taxon>Spermatophyta</taxon>
        <taxon>Magnoliopsida</taxon>
        <taxon>Liliopsida</taxon>
        <taxon>Araceae</taxon>
        <taxon>Aroideae</taxon>
        <taxon>Colocasieae</taxon>
        <taxon>Colocasia</taxon>
    </lineage>
</organism>
<gene>
    <name evidence="2" type="ORF">Taro_038896</name>
</gene>
<sequence>MSRVVRRQFATLVAYRATSGGIAPRGKPRSSSSQCSTLSSCLNTSTLLSSRHHVSSSGGSTSSRLSSFHSHSSTSRRVLRLSGVGRRHSFLPEGPNGVVVRVEKRWLRNHPPSTEDVTYRGVAMMSRPARLPRHRRSAQFPSAVYISPSPGARHLRACPVREVVTVTWDAHPWDPVEGVLRATSVLKLAATRRALELSGKWWTQVEDKTSVDAPDLAGRTPGGGEGAVVGVAVASSGSPVSVYVTLE</sequence>
<evidence type="ECO:0000313" key="3">
    <source>
        <dbReference type="Proteomes" id="UP000652761"/>
    </source>
</evidence>
<proteinExistence type="predicted"/>
<dbReference type="AlphaFoldDB" id="A0A843WH77"/>
<reference evidence="2" key="1">
    <citation type="submission" date="2017-07" db="EMBL/GenBank/DDBJ databases">
        <title>Taro Niue Genome Assembly and Annotation.</title>
        <authorList>
            <person name="Atibalentja N."/>
            <person name="Keating K."/>
            <person name="Fields C.J."/>
        </authorList>
    </citation>
    <scope>NUCLEOTIDE SEQUENCE</scope>
    <source>
        <strain evidence="2">Niue_2</strain>
        <tissue evidence="2">Leaf</tissue>
    </source>
</reference>
<evidence type="ECO:0000256" key="1">
    <source>
        <dbReference type="SAM" id="MobiDB-lite"/>
    </source>
</evidence>
<dbReference type="EMBL" id="NMUH01003535">
    <property type="protein sequence ID" value="MQM06078.1"/>
    <property type="molecule type" value="Genomic_DNA"/>
</dbReference>